<sequence>MAQFCMGLIGKSKMVRKGRRKGVEGTRVLRRGMRSPKAEKRKHHFQSLVPPTSLEITLGSYKDDILCYAVPMEAAHILLGRPWKYDRKVTHHGVPNRFTFVHLGEKVVLTPLTPIEVSEDLVKMRKTREEENKEKANTEKANRKERENICKKRKRDFPKEMPQGFPSLRGIDNHIDLIVGATLPNRHAYRANLEETKEI</sequence>
<name>A0A371HDQ4_MUCPR</name>
<dbReference type="Proteomes" id="UP000257109">
    <property type="component" value="Unassembled WGS sequence"/>
</dbReference>
<gene>
    <name evidence="2" type="ORF">CR513_15872</name>
</gene>
<dbReference type="PANTHER" id="PTHR35046">
    <property type="entry name" value="ZINC KNUCKLE (CCHC-TYPE) FAMILY PROTEIN"/>
    <property type="match status" value="1"/>
</dbReference>
<dbReference type="OrthoDB" id="1747743at2759"/>
<proteinExistence type="predicted"/>
<protein>
    <submittedName>
        <fullName evidence="2">Uncharacterized protein</fullName>
    </submittedName>
</protein>
<evidence type="ECO:0000313" key="2">
    <source>
        <dbReference type="EMBL" id="RDY00885.1"/>
    </source>
</evidence>
<evidence type="ECO:0000313" key="3">
    <source>
        <dbReference type="Proteomes" id="UP000257109"/>
    </source>
</evidence>
<organism evidence="2 3">
    <name type="scientific">Mucuna pruriens</name>
    <name type="common">Velvet bean</name>
    <name type="synonym">Dolichos pruriens</name>
    <dbReference type="NCBI Taxonomy" id="157652"/>
    <lineage>
        <taxon>Eukaryota</taxon>
        <taxon>Viridiplantae</taxon>
        <taxon>Streptophyta</taxon>
        <taxon>Embryophyta</taxon>
        <taxon>Tracheophyta</taxon>
        <taxon>Spermatophyta</taxon>
        <taxon>Magnoliopsida</taxon>
        <taxon>eudicotyledons</taxon>
        <taxon>Gunneridae</taxon>
        <taxon>Pentapetalae</taxon>
        <taxon>rosids</taxon>
        <taxon>fabids</taxon>
        <taxon>Fabales</taxon>
        <taxon>Fabaceae</taxon>
        <taxon>Papilionoideae</taxon>
        <taxon>50 kb inversion clade</taxon>
        <taxon>NPAAA clade</taxon>
        <taxon>indigoferoid/millettioid clade</taxon>
        <taxon>Phaseoleae</taxon>
        <taxon>Mucuna</taxon>
    </lineage>
</organism>
<evidence type="ECO:0000256" key="1">
    <source>
        <dbReference type="SAM" id="MobiDB-lite"/>
    </source>
</evidence>
<comment type="caution">
    <text evidence="2">The sequence shown here is derived from an EMBL/GenBank/DDBJ whole genome shotgun (WGS) entry which is preliminary data.</text>
</comment>
<reference evidence="2" key="1">
    <citation type="submission" date="2018-05" db="EMBL/GenBank/DDBJ databases">
        <title>Draft genome of Mucuna pruriens seed.</title>
        <authorList>
            <person name="Nnadi N.E."/>
            <person name="Vos R."/>
            <person name="Hasami M.H."/>
            <person name="Devisetty U.K."/>
            <person name="Aguiy J.C."/>
        </authorList>
    </citation>
    <scope>NUCLEOTIDE SEQUENCE [LARGE SCALE GENOMIC DNA]</scope>
    <source>
        <strain evidence="2">JCA_2017</strain>
    </source>
</reference>
<dbReference type="EMBL" id="QJKJ01002883">
    <property type="protein sequence ID" value="RDY00885.1"/>
    <property type="molecule type" value="Genomic_DNA"/>
</dbReference>
<keyword evidence="3" id="KW-1185">Reference proteome</keyword>
<feature type="region of interest" description="Disordered" evidence="1">
    <location>
        <begin position="128"/>
        <end position="147"/>
    </location>
</feature>
<dbReference type="AlphaFoldDB" id="A0A371HDQ4"/>
<dbReference type="PANTHER" id="PTHR35046:SF9">
    <property type="entry name" value="RNA-DIRECTED DNA POLYMERASE"/>
    <property type="match status" value="1"/>
</dbReference>
<feature type="non-terminal residue" evidence="2">
    <location>
        <position position="1"/>
    </location>
</feature>
<accession>A0A371HDQ4</accession>